<dbReference type="AlphaFoldDB" id="X1GCC9"/>
<evidence type="ECO:0008006" key="2">
    <source>
        <dbReference type="Google" id="ProtNLM"/>
    </source>
</evidence>
<reference evidence="1" key="1">
    <citation type="journal article" date="2014" name="Front. Microbiol.">
        <title>High frequency of phylogenetically diverse reductive dehalogenase-homologous genes in deep subseafloor sedimentary metagenomes.</title>
        <authorList>
            <person name="Kawai M."/>
            <person name="Futagami T."/>
            <person name="Toyoda A."/>
            <person name="Takaki Y."/>
            <person name="Nishi S."/>
            <person name="Hori S."/>
            <person name="Arai W."/>
            <person name="Tsubouchi T."/>
            <person name="Morono Y."/>
            <person name="Uchiyama I."/>
            <person name="Ito T."/>
            <person name="Fujiyama A."/>
            <person name="Inagaki F."/>
            <person name="Takami H."/>
        </authorList>
    </citation>
    <scope>NUCLEOTIDE SEQUENCE</scope>
    <source>
        <strain evidence="1">Expedition CK06-06</strain>
    </source>
</reference>
<protein>
    <recommendedName>
        <fullName evidence="2">CARDB domain-containing protein</fullName>
    </recommendedName>
</protein>
<dbReference type="EMBL" id="BARU01018358">
    <property type="protein sequence ID" value="GAH55526.1"/>
    <property type="molecule type" value="Genomic_DNA"/>
</dbReference>
<accession>X1GCC9</accession>
<feature type="non-terminal residue" evidence="1">
    <location>
        <position position="143"/>
    </location>
</feature>
<proteinExistence type="predicted"/>
<evidence type="ECO:0000313" key="1">
    <source>
        <dbReference type="EMBL" id="GAH55526.1"/>
    </source>
</evidence>
<sequence length="143" mass="15540">MPEFSPGEQKVAVVPMTNPTARAFDYVAELYMGTALDLMASVPFHLDAGESKDVRLPVTMPSAAGTYPVNVAVFSEGEFIPPVHEGEDVVIKAVPAVGDFVYSNQVCGITTYPDAPSWRMATYSCRITNRGSRGTRTVTFHYT</sequence>
<organism evidence="1">
    <name type="scientific">marine sediment metagenome</name>
    <dbReference type="NCBI Taxonomy" id="412755"/>
    <lineage>
        <taxon>unclassified sequences</taxon>
        <taxon>metagenomes</taxon>
        <taxon>ecological metagenomes</taxon>
    </lineage>
</organism>
<name>X1GCC9_9ZZZZ</name>
<comment type="caution">
    <text evidence="1">The sequence shown here is derived from an EMBL/GenBank/DDBJ whole genome shotgun (WGS) entry which is preliminary data.</text>
</comment>
<gene>
    <name evidence="1" type="ORF">S03H2_30346</name>
</gene>